<keyword evidence="7 11" id="KW-0472">Membrane</keyword>
<accession>I4AAL1</accession>
<evidence type="ECO:0000256" key="2">
    <source>
        <dbReference type="ARBA" id="ARBA00004936"/>
    </source>
</evidence>
<protein>
    <submittedName>
        <fullName evidence="13">Phosphoglycerol transferase family protein, alkaline phosphatase superfamily</fullName>
    </submittedName>
</protein>
<evidence type="ECO:0000256" key="5">
    <source>
        <dbReference type="ARBA" id="ARBA00022692"/>
    </source>
</evidence>
<keyword evidence="6 11" id="KW-1133">Transmembrane helix</keyword>
<dbReference type="OrthoDB" id="5901192at2"/>
<dbReference type="Proteomes" id="UP000006053">
    <property type="component" value="Chromosome"/>
</dbReference>
<dbReference type="eggNOG" id="COG1368">
    <property type="taxonomic scope" value="Bacteria"/>
</dbReference>
<feature type="domain" description="Sulfatase N-terminal" evidence="12">
    <location>
        <begin position="266"/>
        <end position="551"/>
    </location>
</feature>
<dbReference type="Pfam" id="PF00884">
    <property type="entry name" value="Sulfatase"/>
    <property type="match status" value="1"/>
</dbReference>
<feature type="binding site" evidence="9">
    <location>
        <position position="429"/>
    </location>
    <ligand>
        <name>substrate</name>
    </ligand>
</feature>
<feature type="active site" evidence="8">
    <location>
        <position position="316"/>
    </location>
</feature>
<gene>
    <name evidence="13" type="ordered locus">Desde_2682</name>
</gene>
<feature type="binding site" evidence="10">
    <location>
        <position position="490"/>
    </location>
    <ligand>
        <name>Mn(2+)</name>
        <dbReference type="ChEBI" id="CHEBI:29035"/>
    </ligand>
</feature>
<evidence type="ECO:0000313" key="14">
    <source>
        <dbReference type="Proteomes" id="UP000006053"/>
    </source>
</evidence>
<sequence>MSVLQYKSVKRNLRIIFDLIPDPFWWGSFIIGYIKVIAFMGLTTSWNNSWEFYFINNYALSSTLAFCFTLLFFSIPLLFKGRSRLWVTWAFGALLAFLLLADLVYYRGYGDFLTFHLVAQLTNLEDLGSSILSLLYLPDALFAIDCILALLLLVLRRESGKDIRRQIPWFLLIWVLATGFIYSAHYRYDQVENGQNHIVFRICWAPTDSMRNLSPIGYHFYDGYVYFKENQIIELTPEQEEEIQNWYVQNQEDLPSDEYKGLFAGQNLILLQVESLENFVINQSYNNQEITPTLNRLLQDSIYFPNFYEQVWNGTTSDAELLANASVYPVRRGSTFFRYPLNEYNSLPKLLAEKGYATQASHPDNAGYWNWVQALIGMGFSNTLDIKDFVMDEKIGLGLSDSSYLRQMLPILERSSQPFYDFIITMTSHGPYDLPKEYRELEIDPRIDRTKLGGYFQSIHYTDKQIGMFIESLDQKGLLENTVIVIYGDHGGIHKYYNDELPGIQPQEDWWMENDPKVPFLIYKKGLGPKVIETTGGQIDILPTVAYLMGIEEEKYVKTTQGRNLMTTQRDYAVLADGTFVGTSKELEDHAVKGLTLSDLIIQSNYFDKNAK</sequence>
<keyword evidence="9" id="KW-0464">Manganese</keyword>
<comment type="similarity">
    <text evidence="3">Belongs to the LTA synthase family.</text>
</comment>
<dbReference type="GO" id="GO:0046872">
    <property type="term" value="F:metal ion binding"/>
    <property type="evidence" value="ECO:0007669"/>
    <property type="project" value="UniProtKB-KW"/>
</dbReference>
<evidence type="ECO:0000256" key="7">
    <source>
        <dbReference type="ARBA" id="ARBA00023136"/>
    </source>
</evidence>
<feature type="transmembrane region" description="Helical" evidence="11">
    <location>
        <begin position="167"/>
        <end position="186"/>
    </location>
</feature>
<dbReference type="InterPro" id="IPR017850">
    <property type="entry name" value="Alkaline_phosphatase_core_sf"/>
</dbReference>
<evidence type="ECO:0000256" key="4">
    <source>
        <dbReference type="ARBA" id="ARBA00022475"/>
    </source>
</evidence>
<organism evidence="13 14">
    <name type="scientific">Desulfitobacterium dehalogenans (strain ATCC 51507 / DSM 9161 / JW/IU-DC1)</name>
    <dbReference type="NCBI Taxonomy" id="756499"/>
    <lineage>
        <taxon>Bacteria</taxon>
        <taxon>Bacillati</taxon>
        <taxon>Bacillota</taxon>
        <taxon>Clostridia</taxon>
        <taxon>Eubacteriales</taxon>
        <taxon>Desulfitobacteriaceae</taxon>
        <taxon>Desulfitobacterium</taxon>
    </lineage>
</organism>
<dbReference type="PANTHER" id="PTHR47371">
    <property type="entry name" value="LIPOTEICHOIC ACID SYNTHASE"/>
    <property type="match status" value="1"/>
</dbReference>
<evidence type="ECO:0000259" key="12">
    <source>
        <dbReference type="Pfam" id="PF00884"/>
    </source>
</evidence>
<feature type="transmembrane region" description="Helical" evidence="11">
    <location>
        <begin position="86"/>
        <end position="106"/>
    </location>
</feature>
<keyword evidence="4" id="KW-1003">Cell membrane</keyword>
<dbReference type="EMBL" id="CP003348">
    <property type="protein sequence ID" value="AFM00996.1"/>
    <property type="molecule type" value="Genomic_DNA"/>
</dbReference>
<keyword evidence="9" id="KW-0479">Metal-binding</keyword>
<dbReference type="InterPro" id="IPR012160">
    <property type="entry name" value="LtaS-like"/>
</dbReference>
<dbReference type="STRING" id="756499.Desde_2682"/>
<evidence type="ECO:0000256" key="1">
    <source>
        <dbReference type="ARBA" id="ARBA00004651"/>
    </source>
</evidence>
<evidence type="ECO:0000256" key="3">
    <source>
        <dbReference type="ARBA" id="ARBA00009983"/>
    </source>
</evidence>
<evidence type="ECO:0000256" key="10">
    <source>
        <dbReference type="PIRSR" id="PIRSR005091-3"/>
    </source>
</evidence>
<feature type="transmembrane region" description="Helical" evidence="11">
    <location>
        <begin position="24"/>
        <end position="46"/>
    </location>
</feature>
<dbReference type="CDD" id="cd16015">
    <property type="entry name" value="LTA_synthase"/>
    <property type="match status" value="1"/>
</dbReference>
<keyword evidence="5 11" id="KW-0812">Transmembrane</keyword>
<dbReference type="PANTHER" id="PTHR47371:SF3">
    <property type="entry name" value="PHOSPHOGLYCEROL TRANSFERASE I"/>
    <property type="match status" value="1"/>
</dbReference>
<evidence type="ECO:0000313" key="13">
    <source>
        <dbReference type="EMBL" id="AFM00996.1"/>
    </source>
</evidence>
<feature type="transmembrane region" description="Helical" evidence="11">
    <location>
        <begin position="134"/>
        <end position="155"/>
    </location>
</feature>
<dbReference type="HOGENOM" id="CLU_021310_1_0_9"/>
<proteinExistence type="inferred from homology"/>
<dbReference type="InterPro" id="IPR050448">
    <property type="entry name" value="OpgB/LTA_synthase_biosynth"/>
</dbReference>
<name>I4AAL1_DESDJ</name>
<dbReference type="GO" id="GO:0016740">
    <property type="term" value="F:transferase activity"/>
    <property type="evidence" value="ECO:0007669"/>
    <property type="project" value="UniProtKB-KW"/>
</dbReference>
<reference evidence="14" key="1">
    <citation type="submission" date="2012-06" db="EMBL/GenBank/DDBJ databases">
        <title>Complete sequence of Desulfitobacterium dehalogenans ATCC 51507.</title>
        <authorList>
            <person name="Lucas S."/>
            <person name="Han J."/>
            <person name="Lapidus A."/>
            <person name="Cheng J.-F."/>
            <person name="Goodwin L."/>
            <person name="Pitluck S."/>
            <person name="Peters L."/>
            <person name="Ovchinnikova G."/>
            <person name="Teshima H."/>
            <person name="Detter J.C."/>
            <person name="Han C."/>
            <person name="Tapia R."/>
            <person name="Land M."/>
            <person name="Hauser L."/>
            <person name="Kyrpides N."/>
            <person name="Ivanova N."/>
            <person name="Pagani I."/>
            <person name="Kruse T."/>
            <person name="de Vos W.M."/>
            <person name="Smidt H."/>
            <person name="Woyke T."/>
        </authorList>
    </citation>
    <scope>NUCLEOTIDE SEQUENCE [LARGE SCALE GENOMIC DNA]</scope>
    <source>
        <strain evidence="14">ATCC 51507 / DSM 9161 / JW/IU-DC1</strain>
    </source>
</reference>
<dbReference type="SUPFAM" id="SSF53649">
    <property type="entry name" value="Alkaline phosphatase-like"/>
    <property type="match status" value="1"/>
</dbReference>
<feature type="transmembrane region" description="Helical" evidence="11">
    <location>
        <begin position="58"/>
        <end position="79"/>
    </location>
</feature>
<dbReference type="Gene3D" id="3.40.720.10">
    <property type="entry name" value="Alkaline Phosphatase, subunit A"/>
    <property type="match status" value="1"/>
</dbReference>
<comment type="subcellular location">
    <subcellularLocation>
        <location evidence="1">Cell membrane</location>
        <topology evidence="1">Multi-pass membrane protein</topology>
    </subcellularLocation>
</comment>
<dbReference type="InterPro" id="IPR000917">
    <property type="entry name" value="Sulfatase_N"/>
</dbReference>
<evidence type="ECO:0000256" key="8">
    <source>
        <dbReference type="PIRSR" id="PIRSR005091-1"/>
    </source>
</evidence>
<reference evidence="13 14" key="2">
    <citation type="journal article" date="2015" name="J. Bacteriol.">
        <title>Genomic, proteomic, and biochemical analysis of the organohalide respiratory pathway in Desulfitobacterium dehalogenans.</title>
        <authorList>
            <person name="Kruse T."/>
            <person name="van de Pas B.A."/>
            <person name="Atteia A."/>
            <person name="Krab K."/>
            <person name="Hagen W.R."/>
            <person name="Goodwin L."/>
            <person name="Chain P."/>
            <person name="Boeren S."/>
            <person name="Maphosa F."/>
            <person name="Schraa G."/>
            <person name="de Vos W.M."/>
            <person name="van der Oost J."/>
            <person name="Smidt H."/>
            <person name="Stams A.J."/>
        </authorList>
    </citation>
    <scope>NUCLEOTIDE SEQUENCE [LARGE SCALE GENOMIC DNA]</scope>
    <source>
        <strain evidence="14">ATCC 51507 / DSM 9161 / JW/IU-DC1</strain>
    </source>
</reference>
<dbReference type="AlphaFoldDB" id="I4AAL1"/>
<evidence type="ECO:0000256" key="6">
    <source>
        <dbReference type="ARBA" id="ARBA00022989"/>
    </source>
</evidence>
<evidence type="ECO:0000256" key="9">
    <source>
        <dbReference type="PIRSR" id="PIRSR005091-2"/>
    </source>
</evidence>
<dbReference type="Gene3D" id="3.30.1120.170">
    <property type="match status" value="1"/>
</dbReference>
<keyword evidence="14" id="KW-1185">Reference proteome</keyword>
<dbReference type="PIRSF" id="PIRSF005091">
    <property type="entry name" value="Mmb_sulf_HI1246"/>
    <property type="match status" value="1"/>
</dbReference>
<dbReference type="GO" id="GO:0005886">
    <property type="term" value="C:plasma membrane"/>
    <property type="evidence" value="ECO:0007669"/>
    <property type="project" value="UniProtKB-SubCell"/>
</dbReference>
<evidence type="ECO:0000256" key="11">
    <source>
        <dbReference type="SAM" id="Phobius"/>
    </source>
</evidence>
<feature type="binding site" evidence="10">
    <location>
        <position position="316"/>
    </location>
    <ligand>
        <name>Mn(2+)</name>
        <dbReference type="ChEBI" id="CHEBI:29035"/>
    </ligand>
</feature>
<comment type="pathway">
    <text evidence="2">Cell wall biogenesis; lipoteichoic acid biosynthesis.</text>
</comment>
<dbReference type="KEGG" id="ddh:Desde_2682"/>
<dbReference type="RefSeq" id="WP_014794476.1">
    <property type="nucleotide sequence ID" value="NC_018017.1"/>
</dbReference>
<feature type="binding site" evidence="10">
    <location>
        <position position="274"/>
    </location>
    <ligand>
        <name>Mn(2+)</name>
        <dbReference type="ChEBI" id="CHEBI:29035"/>
    </ligand>
</feature>
<keyword evidence="13" id="KW-0808">Transferase</keyword>
<feature type="binding site" evidence="10">
    <location>
        <position position="489"/>
    </location>
    <ligand>
        <name>Mn(2+)</name>
        <dbReference type="ChEBI" id="CHEBI:29035"/>
    </ligand>
</feature>